<dbReference type="InterPro" id="IPR013083">
    <property type="entry name" value="Znf_RING/FYVE/PHD"/>
</dbReference>
<accession>A0ABQ7EDZ8</accession>
<evidence type="ECO:0000259" key="4">
    <source>
        <dbReference type="SMART" id="SM00249"/>
    </source>
</evidence>
<dbReference type="SMART" id="SM00249">
    <property type="entry name" value="PHD"/>
    <property type="match status" value="3"/>
</dbReference>
<keyword evidence="1" id="KW-0479">Metal-binding</keyword>
<dbReference type="Pfam" id="PF26055">
    <property type="entry name" value="Mtase_EDM2"/>
    <property type="match status" value="1"/>
</dbReference>
<name>A0ABQ7EDZ8_BRACR</name>
<sequence>MDSSDEEGEILPDYVDEYSFVDQSDIPVKFSILPAKWDDDEEEEEDPRLLNRFKAASKLLYGISSTIRIARSLVARLRCVCSSRYLMDSSDEEGEILPDYVDEYSFVDQSDIPVKFSILPAKWDDDEEEEEDPRLPLYLRGSTDCGNESVCKLAKAWRFDLCDERLKVQVFLHGMRWITLHKPAKSYEALVRTTLVTLQCLHFVKMNPEASSDRVWRSLEKMDGIQPSEHDLSDHVSLVCRAMKMDQDLTKSKCLRKFLEKTFQTTPTEVELPTQHQEDAQLPQEQNFTADNMLDEESSSDDDSEMNLQFDTVCSICDNGGYILCCEGSCLRAFHPTIADGADTSCESLGFPDGRTQIHSLREYLCNNCLHKQHQCYACGQLGSSDENSSQEVFPCSASNCGHFYHPICVAKLLHDGDQIKTEELQAKISARDPFFCPLHICKVCKTSENKNLYACHFAVCRRCPTAYHRKCLPREITSELNCDEETPQRTWEKLLPYNRILIYCLNHEIVGNLGTPARDHLVFPDVSGPRRTLSHGLEPVKEDVPSVVTGFKHHEGINRSRKPRMNFKVNDYLNKRRMESIEKRLSKQEVPSDFADPNDVDDEDVESRVLSIIDEVDSSFSFEEFVKSRGETHAQCYQSRNDVGKNITTGLVETHVNAARAALKMFEAGRNEDARAIFDPDLLVQLMKHKTKLEIYLSPFLHGMRYTSFGRHFTKLEKLEEIVERLHSYVQNGDTIVDFCCGSNDLSCLMKAKLEKTGKTCFFKNFDLILPKNTFNFEKRDWLTVKKEELPDGSRLIMGLNPPFGFKSSLANTFIQKALEFKPKILILIVPSETKRVDAIAEYDLIWEDTNLLSGKSFYLPGSIDVNNKTIEQWNNIPPPLYLWSRRDWTWNHKAIALQQGHITHMYHSTYTVGLHHAEPPPDYGIVQEMEISPLD</sequence>
<evidence type="ECO:0000313" key="6">
    <source>
        <dbReference type="Proteomes" id="UP000266723"/>
    </source>
</evidence>
<evidence type="ECO:0000313" key="5">
    <source>
        <dbReference type="EMBL" id="KAF3594429.1"/>
    </source>
</evidence>
<keyword evidence="3" id="KW-0862">Zinc</keyword>
<feature type="domain" description="Zinc finger PHD-type" evidence="4">
    <location>
        <begin position="375"/>
        <end position="441"/>
    </location>
</feature>
<evidence type="ECO:0000256" key="1">
    <source>
        <dbReference type="ARBA" id="ARBA00022723"/>
    </source>
</evidence>
<dbReference type="Pfam" id="PF22908">
    <property type="entry name" value="PHD_NSD"/>
    <property type="match status" value="1"/>
</dbReference>
<dbReference type="InterPro" id="IPR055198">
    <property type="entry name" value="NSD_PHD"/>
</dbReference>
<gene>
    <name evidence="5" type="ORF">DY000_02025602</name>
</gene>
<comment type="caution">
    <text evidence="5">The sequence shown here is derived from an EMBL/GenBank/DDBJ whole genome shotgun (WGS) entry which is preliminary data.</text>
</comment>
<organism evidence="5 6">
    <name type="scientific">Brassica cretica</name>
    <name type="common">Mustard</name>
    <dbReference type="NCBI Taxonomy" id="69181"/>
    <lineage>
        <taxon>Eukaryota</taxon>
        <taxon>Viridiplantae</taxon>
        <taxon>Streptophyta</taxon>
        <taxon>Embryophyta</taxon>
        <taxon>Tracheophyta</taxon>
        <taxon>Spermatophyta</taxon>
        <taxon>Magnoliopsida</taxon>
        <taxon>eudicotyledons</taxon>
        <taxon>Gunneridae</taxon>
        <taxon>Pentapetalae</taxon>
        <taxon>rosids</taxon>
        <taxon>malvids</taxon>
        <taxon>Brassicales</taxon>
        <taxon>Brassicaceae</taxon>
        <taxon>Brassiceae</taxon>
        <taxon>Brassica</taxon>
    </lineage>
</organism>
<feature type="domain" description="Zinc finger PHD-type" evidence="4">
    <location>
        <begin position="442"/>
        <end position="509"/>
    </location>
</feature>
<keyword evidence="6" id="KW-1185">Reference proteome</keyword>
<dbReference type="InterPro" id="IPR001965">
    <property type="entry name" value="Znf_PHD"/>
</dbReference>
<dbReference type="InterPro" id="IPR058939">
    <property type="entry name" value="Mtase_EDM2"/>
</dbReference>
<dbReference type="PANTHER" id="PTHR46235">
    <property type="entry name" value="PHD FINGER-CONTAINING PROTEIN DDB_G0268158"/>
    <property type="match status" value="1"/>
</dbReference>
<reference evidence="5 6" key="1">
    <citation type="journal article" date="2020" name="BMC Genomics">
        <title>Intraspecific diversification of the crop wild relative Brassica cretica Lam. using demographic model selection.</title>
        <authorList>
            <person name="Kioukis A."/>
            <person name="Michalopoulou V.A."/>
            <person name="Briers L."/>
            <person name="Pirintsos S."/>
            <person name="Studholme D.J."/>
            <person name="Pavlidis P."/>
            <person name="Sarris P.F."/>
        </authorList>
    </citation>
    <scope>NUCLEOTIDE SEQUENCE [LARGE SCALE GENOMIC DNA]</scope>
    <source>
        <strain evidence="6">cv. PFS-1207/04</strain>
    </source>
</reference>
<evidence type="ECO:0000256" key="3">
    <source>
        <dbReference type="ARBA" id="ARBA00022833"/>
    </source>
</evidence>
<evidence type="ECO:0000256" key="2">
    <source>
        <dbReference type="ARBA" id="ARBA00022771"/>
    </source>
</evidence>
<dbReference type="PANTHER" id="PTHR46235:SF13">
    <property type="entry name" value="EDM2-LIKE PROTEIN1"/>
    <property type="match status" value="1"/>
</dbReference>
<protein>
    <recommendedName>
        <fullName evidence="4">Zinc finger PHD-type domain-containing protein</fullName>
    </recommendedName>
</protein>
<proteinExistence type="predicted"/>
<dbReference type="CDD" id="cd15565">
    <property type="entry name" value="PHD2_NSD"/>
    <property type="match status" value="1"/>
</dbReference>
<feature type="domain" description="Zinc finger PHD-type" evidence="4">
    <location>
        <begin position="313"/>
        <end position="370"/>
    </location>
</feature>
<keyword evidence="2" id="KW-0863">Zinc-finger</keyword>
<dbReference type="Gene3D" id="3.30.40.10">
    <property type="entry name" value="Zinc/RING finger domain, C3HC4 (zinc finger)"/>
    <property type="match status" value="2"/>
</dbReference>
<dbReference type="EMBL" id="QGKV02000299">
    <property type="protein sequence ID" value="KAF3594429.1"/>
    <property type="molecule type" value="Genomic_DNA"/>
</dbReference>
<dbReference type="Proteomes" id="UP000266723">
    <property type="component" value="Unassembled WGS sequence"/>
</dbReference>